<dbReference type="Gene3D" id="2.60.20.10">
    <property type="entry name" value="Crystallins"/>
    <property type="match status" value="2"/>
</dbReference>
<dbReference type="Proteomes" id="UP000001880">
    <property type="component" value="Chromosome"/>
</dbReference>
<name>D0LWS8_HALO1</name>
<dbReference type="CAZy" id="CBM13">
    <property type="family name" value="Carbohydrate-Binding Module Family 13"/>
</dbReference>
<dbReference type="SMART" id="SM00247">
    <property type="entry name" value="XTALbg"/>
    <property type="match status" value="2"/>
</dbReference>
<organism evidence="4 5">
    <name type="scientific">Haliangium ochraceum (strain DSM 14365 / JCM 11303 / SMP-2)</name>
    <dbReference type="NCBI Taxonomy" id="502025"/>
    <lineage>
        <taxon>Bacteria</taxon>
        <taxon>Pseudomonadati</taxon>
        <taxon>Myxococcota</taxon>
        <taxon>Polyangia</taxon>
        <taxon>Haliangiales</taxon>
        <taxon>Kofleriaceae</taxon>
        <taxon>Haliangium</taxon>
    </lineage>
</organism>
<dbReference type="Pfam" id="PF00030">
    <property type="entry name" value="Crystall"/>
    <property type="match status" value="1"/>
</dbReference>
<reference evidence="4 5" key="1">
    <citation type="journal article" date="2010" name="Stand. Genomic Sci.">
        <title>Complete genome sequence of Haliangium ochraceum type strain (SMP-2).</title>
        <authorList>
            <consortium name="US DOE Joint Genome Institute (JGI-PGF)"/>
            <person name="Ivanova N."/>
            <person name="Daum C."/>
            <person name="Lang E."/>
            <person name="Abt B."/>
            <person name="Kopitz M."/>
            <person name="Saunders E."/>
            <person name="Lapidus A."/>
            <person name="Lucas S."/>
            <person name="Glavina Del Rio T."/>
            <person name="Nolan M."/>
            <person name="Tice H."/>
            <person name="Copeland A."/>
            <person name="Cheng J.F."/>
            <person name="Chen F."/>
            <person name="Bruce D."/>
            <person name="Goodwin L."/>
            <person name="Pitluck S."/>
            <person name="Mavromatis K."/>
            <person name="Pati A."/>
            <person name="Mikhailova N."/>
            <person name="Chen A."/>
            <person name="Palaniappan K."/>
            <person name="Land M."/>
            <person name="Hauser L."/>
            <person name="Chang Y.J."/>
            <person name="Jeffries C.D."/>
            <person name="Detter J.C."/>
            <person name="Brettin T."/>
            <person name="Rohde M."/>
            <person name="Goker M."/>
            <person name="Bristow J."/>
            <person name="Markowitz V."/>
            <person name="Eisen J.A."/>
            <person name="Hugenholtz P."/>
            <person name="Kyrpides N.C."/>
            <person name="Klenk H.P."/>
        </authorList>
    </citation>
    <scope>NUCLEOTIDE SEQUENCE [LARGE SCALE GENOMIC DNA]</scope>
    <source>
        <strain evidence="5">DSM 14365 / CIP 107738 / JCM 11303 / AJ 13395 / SMP-2</strain>
    </source>
</reference>
<dbReference type="InterPro" id="IPR001064">
    <property type="entry name" value="Beta/gamma_crystallin"/>
</dbReference>
<dbReference type="SUPFAM" id="SSF50370">
    <property type="entry name" value="Ricin B-like lectins"/>
    <property type="match status" value="1"/>
</dbReference>
<dbReference type="eggNOG" id="COG5498">
    <property type="taxonomic scope" value="Bacteria"/>
</dbReference>
<dbReference type="NCBIfam" id="NF038108">
    <property type="entry name" value="RiPP_NF038108"/>
    <property type="match status" value="1"/>
</dbReference>
<proteinExistence type="inferred from homology"/>
<dbReference type="InterPro" id="IPR011024">
    <property type="entry name" value="G_crystallin-like"/>
</dbReference>
<dbReference type="InterPro" id="IPR000772">
    <property type="entry name" value="Ricin_B_lectin"/>
</dbReference>
<dbReference type="SUPFAM" id="SSF49695">
    <property type="entry name" value="gamma-Crystallin-like"/>
    <property type="match status" value="2"/>
</dbReference>
<keyword evidence="5" id="KW-1185">Reference proteome</keyword>
<evidence type="ECO:0000259" key="3">
    <source>
        <dbReference type="PROSITE" id="PS50915"/>
    </source>
</evidence>
<dbReference type="GO" id="GO:0030246">
    <property type="term" value="F:carbohydrate binding"/>
    <property type="evidence" value="ECO:0007669"/>
    <property type="project" value="UniProtKB-KW"/>
</dbReference>
<dbReference type="SMART" id="SM00458">
    <property type="entry name" value="RICIN"/>
    <property type="match status" value="1"/>
</dbReference>
<keyword evidence="4" id="KW-0430">Lectin</keyword>
<dbReference type="CDD" id="cd00257">
    <property type="entry name" value="beta-trefoil_FSCN-like"/>
    <property type="match status" value="1"/>
</dbReference>
<dbReference type="Pfam" id="PF14200">
    <property type="entry name" value="RicinB_lectin_2"/>
    <property type="match status" value="2"/>
</dbReference>
<evidence type="ECO:0000313" key="5">
    <source>
        <dbReference type="Proteomes" id="UP000001880"/>
    </source>
</evidence>
<evidence type="ECO:0000256" key="1">
    <source>
        <dbReference type="ARBA" id="ARBA00009646"/>
    </source>
</evidence>
<evidence type="ECO:0000313" key="4">
    <source>
        <dbReference type="EMBL" id="ACY14175.1"/>
    </source>
</evidence>
<gene>
    <name evidence="4" type="ordered locus">Hoch_1625</name>
</gene>
<dbReference type="PROSITE" id="PS50231">
    <property type="entry name" value="RICIN_B_LECTIN"/>
    <property type="match status" value="1"/>
</dbReference>
<sequence length="664" mass="68267">MQFLTQPLVPDGNNNPGRDANRLYMATALHSGKVLTVQGENAVQKDWTEAGEQQWKFVKLSNGNFKIENTGTGKVLDVEGTSDGARVLSSSWSNAVSQQWRLVELGNGQYQIQSVSSGKMVENTASHTEGLQLIQWSANSAIHQKWQLSELRGIGEMFDAKVQVYQHGDFGGSAVTLGPGAYDMDEIGLPNDSISSLRVPSGLRATLYEHANFRGRHKSFSSDASWVGDDFNDIASGILVEKVITVYMHGDYGGQSQTLGIGRYQAGDITLPDNNISSVRVPQGLMATLYENEDFTGRRRVFFEDTDWVGDDLNDTFSGIIVKATGMTLPEKAIQFGAKISLKSSYGREVLVREDLSADANTYTFGIWQQFTVVRSGTTKHNNLVSFGDIISLRHWKDNGYLNITDTGTVTGQGSENGVWTTFILTRAGATADKNFVSQGDEVALKSVQFSKYMRATSSHALRGDLGSLGAEQTFTIDWFEPPAPGDVGAVDEGGGGCGVAVAGWSAGGVGVCGAAACGADVCGAAACGAAAALVSACGAAASLVTVCAAAAAGAAVCGAAAYGATVVGLAACGADACGAAACGAAACGAAACGAAACGADACGAAASGTGLCGANACAADVGGIDACPADACAANACGINLCPADACAADACAIDLIPIIPFI</sequence>
<dbReference type="STRING" id="502025.Hoch_1625"/>
<dbReference type="SUPFAM" id="SSF50405">
    <property type="entry name" value="Actin-crosslinking proteins"/>
    <property type="match status" value="1"/>
</dbReference>
<keyword evidence="2" id="KW-0677">Repeat</keyword>
<dbReference type="PROSITE" id="PS50915">
    <property type="entry name" value="CRYSTALLIN_BETA_GAMMA"/>
    <property type="match status" value="1"/>
</dbReference>
<dbReference type="HOGENOM" id="CLU_413206_0_0_7"/>
<protein>
    <submittedName>
        <fullName evidence="4">Ricin B lectin</fullName>
    </submittedName>
</protein>
<accession>D0LWS8</accession>
<dbReference type="InterPro" id="IPR035992">
    <property type="entry name" value="Ricin_B-like_lectins"/>
</dbReference>
<dbReference type="Gene3D" id="2.80.10.50">
    <property type="match status" value="2"/>
</dbReference>
<comment type="similarity">
    <text evidence="1">Belongs to the beta/gamma-crystallin family.</text>
</comment>
<dbReference type="KEGG" id="hoh:Hoch_1625"/>
<dbReference type="RefSeq" id="WP_012826783.1">
    <property type="nucleotide sequence ID" value="NC_013440.1"/>
</dbReference>
<dbReference type="eggNOG" id="COG2931">
    <property type="taxonomic scope" value="Bacteria"/>
</dbReference>
<dbReference type="OrthoDB" id="5513218at2"/>
<dbReference type="InterPro" id="IPR008999">
    <property type="entry name" value="Actin-crosslinking"/>
</dbReference>
<dbReference type="AlphaFoldDB" id="D0LWS8"/>
<dbReference type="CDD" id="cd00161">
    <property type="entry name" value="beta-trefoil_Ricin-like"/>
    <property type="match status" value="1"/>
</dbReference>
<dbReference type="EMBL" id="CP001804">
    <property type="protein sequence ID" value="ACY14175.1"/>
    <property type="molecule type" value="Genomic_DNA"/>
</dbReference>
<evidence type="ECO:0000256" key="2">
    <source>
        <dbReference type="ARBA" id="ARBA00022737"/>
    </source>
</evidence>
<feature type="domain" description="Beta/gamma crystallin 'Greek key'" evidence="3">
    <location>
        <begin position="160"/>
        <end position="201"/>
    </location>
</feature>
<dbReference type="eggNOG" id="COG1357">
    <property type="taxonomic scope" value="Bacteria"/>
</dbReference>